<evidence type="ECO:0000256" key="1">
    <source>
        <dbReference type="SAM" id="MobiDB-lite"/>
    </source>
</evidence>
<sequence length="84" mass="8665">MLELMTLPHALSANASSPSPIPPTAQFAQQPPAPAVLPIAAPPLLPAHPAQFRPPRSASVCNQHSPNRVSPAHSFEPSSAATCS</sequence>
<organism evidence="2 3">
    <name type="scientific">Rubus argutus</name>
    <name type="common">Southern blackberry</name>
    <dbReference type="NCBI Taxonomy" id="59490"/>
    <lineage>
        <taxon>Eukaryota</taxon>
        <taxon>Viridiplantae</taxon>
        <taxon>Streptophyta</taxon>
        <taxon>Embryophyta</taxon>
        <taxon>Tracheophyta</taxon>
        <taxon>Spermatophyta</taxon>
        <taxon>Magnoliopsida</taxon>
        <taxon>eudicotyledons</taxon>
        <taxon>Gunneridae</taxon>
        <taxon>Pentapetalae</taxon>
        <taxon>rosids</taxon>
        <taxon>fabids</taxon>
        <taxon>Rosales</taxon>
        <taxon>Rosaceae</taxon>
        <taxon>Rosoideae</taxon>
        <taxon>Rosoideae incertae sedis</taxon>
        <taxon>Rubus</taxon>
    </lineage>
</organism>
<protein>
    <submittedName>
        <fullName evidence="2">Uncharacterized protein</fullName>
    </submittedName>
</protein>
<evidence type="ECO:0000313" key="3">
    <source>
        <dbReference type="Proteomes" id="UP001457282"/>
    </source>
</evidence>
<feature type="compositionally biased region" description="Low complexity" evidence="1">
    <location>
        <begin position="10"/>
        <end position="30"/>
    </location>
</feature>
<name>A0AAW1Y371_RUBAR</name>
<dbReference type="EMBL" id="JBEDUW010000002">
    <property type="protein sequence ID" value="KAK9943354.1"/>
    <property type="molecule type" value="Genomic_DNA"/>
</dbReference>
<reference evidence="2 3" key="1">
    <citation type="journal article" date="2023" name="G3 (Bethesda)">
        <title>A chromosome-length genome assembly and annotation of blackberry (Rubus argutus, cv. 'Hillquist').</title>
        <authorList>
            <person name="Bruna T."/>
            <person name="Aryal R."/>
            <person name="Dudchenko O."/>
            <person name="Sargent D.J."/>
            <person name="Mead D."/>
            <person name="Buti M."/>
            <person name="Cavallini A."/>
            <person name="Hytonen T."/>
            <person name="Andres J."/>
            <person name="Pham M."/>
            <person name="Weisz D."/>
            <person name="Mascagni F."/>
            <person name="Usai G."/>
            <person name="Natali L."/>
            <person name="Bassil N."/>
            <person name="Fernandez G.E."/>
            <person name="Lomsadze A."/>
            <person name="Armour M."/>
            <person name="Olukolu B."/>
            <person name="Poorten T."/>
            <person name="Britton C."/>
            <person name="Davik J."/>
            <person name="Ashrafi H."/>
            <person name="Aiden E.L."/>
            <person name="Borodovsky M."/>
            <person name="Worthington M."/>
        </authorList>
    </citation>
    <scope>NUCLEOTIDE SEQUENCE [LARGE SCALE GENOMIC DNA]</scope>
    <source>
        <strain evidence="2">PI 553951</strain>
    </source>
</reference>
<feature type="compositionally biased region" description="Polar residues" evidence="1">
    <location>
        <begin position="59"/>
        <end position="68"/>
    </location>
</feature>
<accession>A0AAW1Y371</accession>
<dbReference type="Proteomes" id="UP001457282">
    <property type="component" value="Unassembled WGS sequence"/>
</dbReference>
<feature type="region of interest" description="Disordered" evidence="1">
    <location>
        <begin position="1"/>
        <end position="30"/>
    </location>
</feature>
<dbReference type="AlphaFoldDB" id="A0AAW1Y371"/>
<feature type="region of interest" description="Disordered" evidence="1">
    <location>
        <begin position="45"/>
        <end position="84"/>
    </location>
</feature>
<proteinExistence type="predicted"/>
<gene>
    <name evidence="2" type="ORF">M0R45_008964</name>
</gene>
<keyword evidence="3" id="KW-1185">Reference proteome</keyword>
<evidence type="ECO:0000313" key="2">
    <source>
        <dbReference type="EMBL" id="KAK9943354.1"/>
    </source>
</evidence>
<comment type="caution">
    <text evidence="2">The sequence shown here is derived from an EMBL/GenBank/DDBJ whole genome shotgun (WGS) entry which is preliminary data.</text>
</comment>